<comment type="domain">
    <text evidence="5">The RxLR-dEER motif acts to carry the protein into the host cell cytoplasm through binding to cell surface phosphatidylinositol-3-phosphate.</text>
</comment>
<evidence type="ECO:0000256" key="4">
    <source>
        <dbReference type="ARBA" id="ARBA00022729"/>
    </source>
</evidence>
<dbReference type="AlphaFoldDB" id="A0A225VFU4"/>
<evidence type="ECO:0000256" key="5">
    <source>
        <dbReference type="RuleBase" id="RU367124"/>
    </source>
</evidence>
<keyword evidence="3 5" id="KW-0964">Secreted</keyword>
<feature type="compositionally biased region" description="Polar residues" evidence="6">
    <location>
        <begin position="25"/>
        <end position="38"/>
    </location>
</feature>
<proteinExistence type="inferred from homology"/>
<organism evidence="7 8">
    <name type="scientific">Phytophthora megakarya</name>
    <dbReference type="NCBI Taxonomy" id="4795"/>
    <lineage>
        <taxon>Eukaryota</taxon>
        <taxon>Sar</taxon>
        <taxon>Stramenopiles</taxon>
        <taxon>Oomycota</taxon>
        <taxon>Peronosporomycetes</taxon>
        <taxon>Peronosporales</taxon>
        <taxon>Peronosporaceae</taxon>
        <taxon>Phytophthora</taxon>
    </lineage>
</organism>
<feature type="region of interest" description="Disordered" evidence="6">
    <location>
        <begin position="25"/>
        <end position="50"/>
    </location>
</feature>
<protein>
    <recommendedName>
        <fullName evidence="5">RxLR effector protein</fullName>
    </recommendedName>
</protein>
<keyword evidence="8" id="KW-1185">Reference proteome</keyword>
<name>A0A225VFU4_9STRA</name>
<dbReference type="Proteomes" id="UP000198211">
    <property type="component" value="Unassembled WGS sequence"/>
</dbReference>
<evidence type="ECO:0000313" key="8">
    <source>
        <dbReference type="Proteomes" id="UP000198211"/>
    </source>
</evidence>
<comment type="subcellular location">
    <subcellularLocation>
        <location evidence="1 5">Secreted</location>
    </subcellularLocation>
</comment>
<reference evidence="8" key="1">
    <citation type="submission" date="2017-03" db="EMBL/GenBank/DDBJ databases">
        <title>Phytopthora megakarya and P. palmivora, two closely related causual agents of cacao black pod achieved similar genome size and gene model numbers by different mechanisms.</title>
        <authorList>
            <person name="Ali S."/>
            <person name="Shao J."/>
            <person name="Larry D.J."/>
            <person name="Kronmiller B."/>
            <person name="Shen D."/>
            <person name="Strem M.D."/>
            <person name="Melnick R.L."/>
            <person name="Guiltinan M.J."/>
            <person name="Tyler B.M."/>
            <person name="Meinhardt L.W."/>
            <person name="Bailey B.A."/>
        </authorList>
    </citation>
    <scope>NUCLEOTIDE SEQUENCE [LARGE SCALE GENOMIC DNA]</scope>
    <source>
        <strain evidence="8">zdho120</strain>
    </source>
</reference>
<evidence type="ECO:0000313" key="7">
    <source>
        <dbReference type="EMBL" id="OWZ04516.1"/>
    </source>
</evidence>
<accession>A0A225VFU4</accession>
<dbReference type="OrthoDB" id="129917at2759"/>
<comment type="similarity">
    <text evidence="2 5">Belongs to the RxLR effector family.</text>
</comment>
<feature type="signal peptide" evidence="5">
    <location>
        <begin position="1"/>
        <end position="20"/>
    </location>
</feature>
<dbReference type="InterPro" id="IPR031825">
    <property type="entry name" value="RXLR"/>
</dbReference>
<dbReference type="Pfam" id="PF16810">
    <property type="entry name" value="RXLR"/>
    <property type="match status" value="1"/>
</dbReference>
<evidence type="ECO:0000256" key="6">
    <source>
        <dbReference type="SAM" id="MobiDB-lite"/>
    </source>
</evidence>
<gene>
    <name evidence="7" type="ORF">PHMEG_00023565</name>
</gene>
<evidence type="ECO:0000256" key="1">
    <source>
        <dbReference type="ARBA" id="ARBA00004613"/>
    </source>
</evidence>
<sequence>MRACYSLVVILAAFLVGSNALSTASPSENQITKKTPVQGSDKRYLRSSGMNDLNNANDERMFKIDPTKIDEILDIKRVDWALHPDRIDEVFAGLKDNKIFGKIDKKTIDSVRGSNRNHYQKIFGQWKEADVFPTALTQFTESNPALKHKYLWVAKMYDGFMKQIK</sequence>
<feature type="chain" id="PRO_5013166641" description="RxLR effector protein" evidence="5">
    <location>
        <begin position="21"/>
        <end position="165"/>
    </location>
</feature>
<dbReference type="EMBL" id="NBNE01004921">
    <property type="protein sequence ID" value="OWZ04516.1"/>
    <property type="molecule type" value="Genomic_DNA"/>
</dbReference>
<keyword evidence="4 5" id="KW-0732">Signal</keyword>
<evidence type="ECO:0000256" key="2">
    <source>
        <dbReference type="ARBA" id="ARBA00010400"/>
    </source>
</evidence>
<comment type="caution">
    <text evidence="7">The sequence shown here is derived from an EMBL/GenBank/DDBJ whole genome shotgun (WGS) entry which is preliminary data.</text>
</comment>
<evidence type="ECO:0000256" key="3">
    <source>
        <dbReference type="ARBA" id="ARBA00022525"/>
    </source>
</evidence>
<comment type="function">
    <text evidence="5">Effector that suppresses plant defense responses during pathogen infection.</text>
</comment>